<evidence type="ECO:0000313" key="1">
    <source>
        <dbReference type="EMBL" id="MCV9932438.1"/>
    </source>
</evidence>
<sequence length="286" mass="33246">MMKNYFIAIFMMAFSCLIHSQDQQIKLKQINVVKTNYRDLKSGEIENKTVLFQDGKLLTIKTSDVVHSFFYNPKGFLDMTVKERIGSNWKEVVKYSYDKDDRITKFMKKYDENGETVTKTVTMSYEGARIKVITKKSNIHTVIEDIEYVVEKGLVIRRSSRDRNQQIFNKIEYVYSNDNVIRHKGVLGEKMINNFTFDDKKSVDLLIIQNLFGPNYKVIVPLISFHEDEFSFESISSNNELAFAPSSTNYTGVAGKYKYNALNYPISSSFLEQNGIVKIDKTYIYE</sequence>
<dbReference type="AlphaFoldDB" id="A0A9X2ZR61"/>
<protein>
    <submittedName>
        <fullName evidence="1">Uncharacterized protein</fullName>
    </submittedName>
</protein>
<gene>
    <name evidence="1" type="ORF">OIU80_09100</name>
</gene>
<keyword evidence="2" id="KW-1185">Reference proteome</keyword>
<evidence type="ECO:0000313" key="2">
    <source>
        <dbReference type="Proteomes" id="UP001151133"/>
    </source>
</evidence>
<accession>A0A9X2ZR61</accession>
<name>A0A9X2ZR61_9FLAO</name>
<dbReference type="RefSeq" id="WP_264286714.1">
    <property type="nucleotide sequence ID" value="NZ_JAOZEV010000005.1"/>
</dbReference>
<dbReference type="Proteomes" id="UP001151133">
    <property type="component" value="Unassembled WGS sequence"/>
</dbReference>
<organism evidence="1 2">
    <name type="scientific">Flavobacterium frigoritolerans</name>
    <dbReference type="NCBI Taxonomy" id="2987686"/>
    <lineage>
        <taxon>Bacteria</taxon>
        <taxon>Pseudomonadati</taxon>
        <taxon>Bacteroidota</taxon>
        <taxon>Flavobacteriia</taxon>
        <taxon>Flavobacteriales</taxon>
        <taxon>Flavobacteriaceae</taxon>
        <taxon>Flavobacterium</taxon>
    </lineage>
</organism>
<comment type="caution">
    <text evidence="1">The sequence shown here is derived from an EMBL/GenBank/DDBJ whole genome shotgun (WGS) entry which is preliminary data.</text>
</comment>
<dbReference type="PROSITE" id="PS51257">
    <property type="entry name" value="PROKAR_LIPOPROTEIN"/>
    <property type="match status" value="1"/>
</dbReference>
<dbReference type="EMBL" id="JAOZEV010000005">
    <property type="protein sequence ID" value="MCV9932438.1"/>
    <property type="molecule type" value="Genomic_DNA"/>
</dbReference>
<proteinExistence type="predicted"/>
<reference evidence="1" key="1">
    <citation type="submission" date="2022-10" db="EMBL/GenBank/DDBJ databases">
        <title>Two novel species of Flavobacterium.</title>
        <authorList>
            <person name="Liu Q."/>
            <person name="Xin Y.-H."/>
        </authorList>
    </citation>
    <scope>NUCLEOTIDE SEQUENCE</scope>
    <source>
        <strain evidence="1">LS1R47</strain>
    </source>
</reference>